<name>A0A1H6V1F6_9FIRM</name>
<reference evidence="2 3" key="1">
    <citation type="submission" date="2016-10" db="EMBL/GenBank/DDBJ databases">
        <authorList>
            <person name="de Groot N.N."/>
        </authorList>
    </citation>
    <scope>NUCLEOTIDE SEQUENCE [LARGE SCALE GENOMIC DNA]</scope>
    <source>
        <strain evidence="2 3">DSM 2179</strain>
    </source>
</reference>
<protein>
    <recommendedName>
        <fullName evidence="1">Apiosidase-like catalytic domain-containing protein</fullName>
    </recommendedName>
</protein>
<organism evidence="2 3">
    <name type="scientific">Propionispira arboris</name>
    <dbReference type="NCBI Taxonomy" id="84035"/>
    <lineage>
        <taxon>Bacteria</taxon>
        <taxon>Bacillati</taxon>
        <taxon>Bacillota</taxon>
        <taxon>Negativicutes</taxon>
        <taxon>Selenomonadales</taxon>
        <taxon>Selenomonadaceae</taxon>
        <taxon>Propionispira</taxon>
    </lineage>
</organism>
<feature type="domain" description="Apiosidase-like catalytic" evidence="1">
    <location>
        <begin position="8"/>
        <end position="340"/>
    </location>
</feature>
<dbReference type="InterPro" id="IPR017853">
    <property type="entry name" value="GH"/>
</dbReference>
<proteinExistence type="predicted"/>
<dbReference type="PANTHER" id="PTHR37836:SF3">
    <property type="entry name" value="ENDOGLUCANASE"/>
    <property type="match status" value="1"/>
</dbReference>
<accession>A0A1H6V1F6</accession>
<dbReference type="SUPFAM" id="SSF51445">
    <property type="entry name" value="(Trans)glycosidases"/>
    <property type="match status" value="1"/>
</dbReference>
<evidence type="ECO:0000259" key="1">
    <source>
        <dbReference type="Pfam" id="PF13204"/>
    </source>
</evidence>
<dbReference type="Gene3D" id="3.20.20.80">
    <property type="entry name" value="Glycosidases"/>
    <property type="match status" value="1"/>
</dbReference>
<dbReference type="InterPro" id="IPR025277">
    <property type="entry name" value="Apiosidase-like_cat_dom"/>
</dbReference>
<dbReference type="PANTHER" id="PTHR37836">
    <property type="entry name" value="LMO1036 PROTEIN"/>
    <property type="match status" value="1"/>
</dbReference>
<sequence>MMGEITISKNKRHFQKGDRNFFYLADTVWSAFTNASFSEWQEYLDYRKMQGFNALQINILPQWDASGSDIDIQAFVVKADGTFDFFKLNEAYFDRAEKMIAMAVERGFLPALVLLWCNFVPDTWSDKIKKCDKMPLSAIENYVKCVAATFSKYNPIYIISGDSDFPTQLAKSYYGKALALIKKLSPECLTTMHIQGRLMELPEEYTKEDGIDFYMYQSGHNTDFRHMAYVMANHFYHKKNMKPVLNSEPCYDQMGFSRRIYGRFTTFDVRKAAWQSVLSGASAGITYGAHGIWSWHKPGKNFGATGEGFDKPYYWRDALKFEGAWDYSFLKWIFETYDLFDLKPQNLIANTTEEIRMAMKTDRSVVLVYMPSNTTLTINDDLSEYSFDIIDLTTKRFAKPVIQYIKGQTIMQMHNFHADVLFLGTRR</sequence>
<dbReference type="AlphaFoldDB" id="A0A1H6V1F6"/>
<dbReference type="EMBL" id="FNZK01000002">
    <property type="protein sequence ID" value="SEI96804.1"/>
    <property type="molecule type" value="Genomic_DNA"/>
</dbReference>
<dbReference type="Proteomes" id="UP000199662">
    <property type="component" value="Unassembled WGS sequence"/>
</dbReference>
<dbReference type="Pfam" id="PF13204">
    <property type="entry name" value="Apiosidase"/>
    <property type="match status" value="1"/>
</dbReference>
<evidence type="ECO:0000313" key="2">
    <source>
        <dbReference type="EMBL" id="SEI96804.1"/>
    </source>
</evidence>
<dbReference type="RefSeq" id="WP_218144861.1">
    <property type="nucleotide sequence ID" value="NZ_FNZK01000002.1"/>
</dbReference>
<gene>
    <name evidence="2" type="ORF">SAMN05660742_102110</name>
</gene>
<dbReference type="STRING" id="84035.SAMN05660742_102110"/>
<keyword evidence="3" id="KW-1185">Reference proteome</keyword>
<evidence type="ECO:0000313" key="3">
    <source>
        <dbReference type="Proteomes" id="UP000199662"/>
    </source>
</evidence>